<evidence type="ECO:0000256" key="1">
    <source>
        <dbReference type="SAM" id="Phobius"/>
    </source>
</evidence>
<feature type="transmembrane region" description="Helical" evidence="1">
    <location>
        <begin position="177"/>
        <end position="196"/>
    </location>
</feature>
<feature type="transmembrane region" description="Helical" evidence="1">
    <location>
        <begin position="241"/>
        <end position="260"/>
    </location>
</feature>
<dbReference type="EMBL" id="JAWDGP010005963">
    <property type="protein sequence ID" value="KAK3749092.1"/>
    <property type="molecule type" value="Genomic_DNA"/>
</dbReference>
<feature type="transmembrane region" description="Helical" evidence="1">
    <location>
        <begin position="208"/>
        <end position="235"/>
    </location>
</feature>
<keyword evidence="1" id="KW-1133">Transmembrane helix</keyword>
<keyword evidence="1" id="KW-0812">Transmembrane</keyword>
<comment type="caution">
    <text evidence="2">The sequence shown here is derived from an EMBL/GenBank/DDBJ whole genome shotgun (WGS) entry which is preliminary data.</text>
</comment>
<keyword evidence="3" id="KW-1185">Reference proteome</keyword>
<keyword evidence="1" id="KW-0472">Membrane</keyword>
<reference evidence="2" key="1">
    <citation type="journal article" date="2023" name="G3 (Bethesda)">
        <title>A reference genome for the long-term kleptoplast-retaining sea slug Elysia crispata morphotype clarki.</title>
        <authorList>
            <person name="Eastman K.E."/>
            <person name="Pendleton A.L."/>
            <person name="Shaikh M.A."/>
            <person name="Suttiyut T."/>
            <person name="Ogas R."/>
            <person name="Tomko P."/>
            <person name="Gavelis G."/>
            <person name="Widhalm J.R."/>
            <person name="Wisecaver J.H."/>
        </authorList>
    </citation>
    <scope>NUCLEOTIDE SEQUENCE</scope>
    <source>
        <strain evidence="2">ECLA1</strain>
    </source>
</reference>
<protein>
    <submittedName>
        <fullName evidence="2">Uncharacterized protein</fullName>
    </submittedName>
</protein>
<dbReference type="AlphaFoldDB" id="A0AAE0YKF0"/>
<accession>A0AAE0YKF0</accession>
<dbReference type="Proteomes" id="UP001283361">
    <property type="component" value="Unassembled WGS sequence"/>
</dbReference>
<evidence type="ECO:0000313" key="2">
    <source>
        <dbReference type="EMBL" id="KAK3749092.1"/>
    </source>
</evidence>
<proteinExistence type="predicted"/>
<evidence type="ECO:0000313" key="3">
    <source>
        <dbReference type="Proteomes" id="UP001283361"/>
    </source>
</evidence>
<name>A0AAE0YKF0_9GAST</name>
<gene>
    <name evidence="2" type="ORF">RRG08_034064</name>
</gene>
<organism evidence="2 3">
    <name type="scientific">Elysia crispata</name>
    <name type="common">lettuce slug</name>
    <dbReference type="NCBI Taxonomy" id="231223"/>
    <lineage>
        <taxon>Eukaryota</taxon>
        <taxon>Metazoa</taxon>
        <taxon>Spiralia</taxon>
        <taxon>Lophotrochozoa</taxon>
        <taxon>Mollusca</taxon>
        <taxon>Gastropoda</taxon>
        <taxon>Heterobranchia</taxon>
        <taxon>Euthyneura</taxon>
        <taxon>Panpulmonata</taxon>
        <taxon>Sacoglossa</taxon>
        <taxon>Placobranchoidea</taxon>
        <taxon>Plakobranchidae</taxon>
        <taxon>Elysia</taxon>
    </lineage>
</organism>
<sequence>MDKSESQNTGVSGRYNHRIADVETMVQSWQLLSQLLRAASLSELYRVLHEMRACSWKPELMAISLFELIHLLPIIERSHLKHYPVISNPCLKFNLFPPEIYITRFCSRHKLAMSQIRPVSASDISEFLIRHYQIRYYLVSASNITRSHIRHELFAPYVLADIALSVLRYLPILTVPILNIALSVLRYYPILLVAILDIALSVLRYYPILLVAILDIALSVLRYYPILLVAILDIALSVLRYYPILLVAILDIALSVLRYYPISTVPVSDITHFPP</sequence>